<dbReference type="Pfam" id="PF00117">
    <property type="entry name" value="GATase"/>
    <property type="match status" value="1"/>
</dbReference>
<evidence type="ECO:0000256" key="5">
    <source>
        <dbReference type="ARBA" id="ARBA00022962"/>
    </source>
</evidence>
<dbReference type="Gene3D" id="3.40.50.880">
    <property type="match status" value="1"/>
</dbReference>
<feature type="active site" evidence="10">
    <location>
        <position position="281"/>
    </location>
</feature>
<dbReference type="GO" id="GO:0004359">
    <property type="term" value="F:glutaminase activity"/>
    <property type="evidence" value="ECO:0007669"/>
    <property type="project" value="UniProtKB-EC"/>
</dbReference>
<keyword evidence="5 10" id="KW-0315">Glutamine amidotransferase</keyword>
<dbReference type="PANTHER" id="PTHR42701">
    <property type="entry name" value="IMIDAZOLE GLYCEROL PHOSPHATE SYNTHASE SUBUNIT HISH"/>
    <property type="match status" value="1"/>
</dbReference>
<keyword evidence="7 10" id="KW-0456">Lyase</keyword>
<dbReference type="PROSITE" id="PS51274">
    <property type="entry name" value="GATASE_COBBQ"/>
    <property type="match status" value="1"/>
</dbReference>
<comment type="catalytic activity">
    <reaction evidence="9 10">
        <text>L-glutamine + H2O = L-glutamate + NH4(+)</text>
        <dbReference type="Rhea" id="RHEA:15889"/>
        <dbReference type="ChEBI" id="CHEBI:15377"/>
        <dbReference type="ChEBI" id="CHEBI:28938"/>
        <dbReference type="ChEBI" id="CHEBI:29985"/>
        <dbReference type="ChEBI" id="CHEBI:58359"/>
        <dbReference type="EC" id="3.5.1.2"/>
    </reaction>
</comment>
<dbReference type="GO" id="GO:0000105">
    <property type="term" value="P:L-histidine biosynthetic process"/>
    <property type="evidence" value="ECO:0007669"/>
    <property type="project" value="UniProtKB-UniRule"/>
</dbReference>
<organism evidence="12 13">
    <name type="scientific">Erythrobacter aureus</name>
    <dbReference type="NCBI Taxonomy" id="2182384"/>
    <lineage>
        <taxon>Bacteria</taxon>
        <taxon>Pseudomonadati</taxon>
        <taxon>Pseudomonadota</taxon>
        <taxon>Alphaproteobacteria</taxon>
        <taxon>Sphingomonadales</taxon>
        <taxon>Erythrobacteraceae</taxon>
        <taxon>Erythrobacter/Porphyrobacter group</taxon>
        <taxon>Erythrobacter</taxon>
    </lineage>
</organism>
<evidence type="ECO:0000313" key="12">
    <source>
        <dbReference type="EMBL" id="AXK42848.1"/>
    </source>
</evidence>
<dbReference type="GO" id="GO:0005737">
    <property type="term" value="C:cytoplasm"/>
    <property type="evidence" value="ECO:0007669"/>
    <property type="project" value="UniProtKB-SubCell"/>
</dbReference>
<evidence type="ECO:0000256" key="1">
    <source>
        <dbReference type="ARBA" id="ARBA00005091"/>
    </source>
</evidence>
<evidence type="ECO:0000313" key="13">
    <source>
        <dbReference type="Proteomes" id="UP000254508"/>
    </source>
</evidence>
<dbReference type="GO" id="GO:0000107">
    <property type="term" value="F:imidazoleglycerol-phosphate synthase activity"/>
    <property type="evidence" value="ECO:0007669"/>
    <property type="project" value="UniProtKB-UniRule"/>
</dbReference>
<dbReference type="GO" id="GO:0016829">
    <property type="term" value="F:lyase activity"/>
    <property type="evidence" value="ECO:0007669"/>
    <property type="project" value="UniProtKB-KW"/>
</dbReference>
<evidence type="ECO:0000256" key="10">
    <source>
        <dbReference type="HAMAP-Rule" id="MF_00278"/>
    </source>
</evidence>
<feature type="active site" description="Nucleophile" evidence="10">
    <location>
        <position position="173"/>
    </location>
</feature>
<feature type="domain" description="Glutamine amidotransferase" evidence="11">
    <location>
        <begin position="98"/>
        <end position="296"/>
    </location>
</feature>
<sequence>MDSYWRADRLDYALDDPSVFVIPAFDHLLYCGKTVACLACSAHRSVPPFWCRSGSNLDGTRLGDGSIRTIRGSLLSEHAGRDVSCGEKKTMNNRGITIVDYGSGNIGSLYNMFKYIGAEVHVVSDADKIPKDTALVLPGVGHFGRAAEKLEKSGLAKAVLEHADAGGALLGICVGMQLLFQNSSEGDVPGLGLLKGKVCHFDRDRFAERLPLPHVGWGYTDPTNSIGSRLMQNMPRRPRFYFVHSYHAVCANKADAILESTYGYRFTSAVSHANVTGLQFHPEKSHTFGMTLLRNWIKCIND</sequence>
<reference evidence="13" key="1">
    <citation type="submission" date="2018-07" db="EMBL/GenBank/DDBJ databases">
        <title>Genome sequence of Erythrobacter strain YH-07, an antagonistic bacterium isolated from Yellow Sea.</title>
        <authorList>
            <person name="Tang T."/>
            <person name="Liu Q."/>
            <person name="Sun X."/>
        </authorList>
    </citation>
    <scope>NUCLEOTIDE SEQUENCE [LARGE SCALE GENOMIC DNA]</scope>
    <source>
        <strain evidence="13">YH-07</strain>
    </source>
</reference>
<dbReference type="EC" id="3.5.1.2" evidence="10"/>
<dbReference type="UniPathway" id="UPA00031">
    <property type="reaction ID" value="UER00010"/>
</dbReference>
<dbReference type="PANTHER" id="PTHR42701:SF1">
    <property type="entry name" value="IMIDAZOLE GLYCEROL PHOSPHATE SYNTHASE SUBUNIT HISH"/>
    <property type="match status" value="1"/>
</dbReference>
<dbReference type="SUPFAM" id="SSF52317">
    <property type="entry name" value="Class I glutamine amidotransferase-like"/>
    <property type="match status" value="1"/>
</dbReference>
<comment type="subcellular location">
    <subcellularLocation>
        <location evidence="10">Cytoplasm</location>
    </subcellularLocation>
</comment>
<keyword evidence="10" id="KW-0963">Cytoplasm</keyword>
<dbReference type="KEGG" id="err:DVR09_11375"/>
<dbReference type="NCBIfam" id="TIGR01855">
    <property type="entry name" value="IMP_synth_hisH"/>
    <property type="match status" value="1"/>
</dbReference>
<comment type="function">
    <text evidence="10">IGPS catalyzes the conversion of PRFAR and glutamine to IGP, AICAR and glutamate. The HisH subunit catalyzes the hydrolysis of glutamine to glutamate and ammonia as part of the synthesis of IGP and AICAR. The resulting ammonia molecule is channeled to the active site of HisF.</text>
</comment>
<keyword evidence="4 10" id="KW-0378">Hydrolase</keyword>
<evidence type="ECO:0000259" key="11">
    <source>
        <dbReference type="Pfam" id="PF00117"/>
    </source>
</evidence>
<dbReference type="InterPro" id="IPR010139">
    <property type="entry name" value="Imidazole-glycPsynth_HisH"/>
</dbReference>
<evidence type="ECO:0000256" key="4">
    <source>
        <dbReference type="ARBA" id="ARBA00022801"/>
    </source>
</evidence>
<comment type="pathway">
    <text evidence="1 10">Amino-acid biosynthesis; L-histidine biosynthesis; L-histidine from 5-phospho-alpha-D-ribose 1-diphosphate: step 5/9.</text>
</comment>
<dbReference type="AlphaFoldDB" id="A0A345YFZ6"/>
<evidence type="ECO:0000256" key="6">
    <source>
        <dbReference type="ARBA" id="ARBA00023102"/>
    </source>
</evidence>
<dbReference type="Proteomes" id="UP000254508">
    <property type="component" value="Chromosome"/>
</dbReference>
<evidence type="ECO:0000256" key="8">
    <source>
        <dbReference type="ARBA" id="ARBA00047838"/>
    </source>
</evidence>
<keyword evidence="13" id="KW-1185">Reference proteome</keyword>
<evidence type="ECO:0000256" key="2">
    <source>
        <dbReference type="ARBA" id="ARBA00011152"/>
    </source>
</evidence>
<evidence type="ECO:0000256" key="9">
    <source>
        <dbReference type="ARBA" id="ARBA00049534"/>
    </source>
</evidence>
<dbReference type="OrthoDB" id="9807137at2"/>
<dbReference type="PROSITE" id="PS51273">
    <property type="entry name" value="GATASE_TYPE_1"/>
    <property type="match status" value="1"/>
</dbReference>
<dbReference type="InterPro" id="IPR017926">
    <property type="entry name" value="GATASE"/>
</dbReference>
<dbReference type="HAMAP" id="MF_00278">
    <property type="entry name" value="HisH"/>
    <property type="match status" value="1"/>
</dbReference>
<dbReference type="EC" id="4.3.2.10" evidence="10"/>
<comment type="subunit">
    <text evidence="2 10">Heterodimer of HisH and HisF.</text>
</comment>
<evidence type="ECO:0000256" key="3">
    <source>
        <dbReference type="ARBA" id="ARBA00022605"/>
    </source>
</evidence>
<dbReference type="EMBL" id="CP031357">
    <property type="protein sequence ID" value="AXK42848.1"/>
    <property type="molecule type" value="Genomic_DNA"/>
</dbReference>
<gene>
    <name evidence="10 12" type="primary">hisH</name>
    <name evidence="12" type="ORF">DVR09_11375</name>
</gene>
<feature type="active site" evidence="10">
    <location>
        <position position="283"/>
    </location>
</feature>
<dbReference type="CDD" id="cd01748">
    <property type="entry name" value="GATase1_IGP_Synthase"/>
    <property type="match status" value="1"/>
</dbReference>
<comment type="catalytic activity">
    <reaction evidence="8 10">
        <text>5-[(5-phospho-1-deoxy-D-ribulos-1-ylimino)methylamino]-1-(5-phospho-beta-D-ribosyl)imidazole-4-carboxamide + L-glutamine = D-erythro-1-(imidazol-4-yl)glycerol 3-phosphate + 5-amino-1-(5-phospho-beta-D-ribosyl)imidazole-4-carboxamide + L-glutamate + H(+)</text>
        <dbReference type="Rhea" id="RHEA:24793"/>
        <dbReference type="ChEBI" id="CHEBI:15378"/>
        <dbReference type="ChEBI" id="CHEBI:29985"/>
        <dbReference type="ChEBI" id="CHEBI:58278"/>
        <dbReference type="ChEBI" id="CHEBI:58359"/>
        <dbReference type="ChEBI" id="CHEBI:58475"/>
        <dbReference type="ChEBI" id="CHEBI:58525"/>
        <dbReference type="EC" id="4.3.2.10"/>
    </reaction>
</comment>
<keyword evidence="3 10" id="KW-0028">Amino-acid biosynthesis</keyword>
<keyword evidence="6 10" id="KW-0368">Histidine biosynthesis</keyword>
<name>A0A345YFZ6_9SPHN</name>
<dbReference type="InterPro" id="IPR029062">
    <property type="entry name" value="Class_I_gatase-like"/>
</dbReference>
<accession>A0A345YFZ6</accession>
<proteinExistence type="inferred from homology"/>
<evidence type="ECO:0000256" key="7">
    <source>
        <dbReference type="ARBA" id="ARBA00023239"/>
    </source>
</evidence>
<protein>
    <recommendedName>
        <fullName evidence="10">Imidazole glycerol phosphate synthase subunit HisH</fullName>
        <ecNumber evidence="10">4.3.2.10</ecNumber>
    </recommendedName>
    <alternativeName>
        <fullName evidence="10">IGP synthase glutaminase subunit</fullName>
        <ecNumber evidence="10">3.5.1.2</ecNumber>
    </alternativeName>
    <alternativeName>
        <fullName evidence="10">IGP synthase subunit HisH</fullName>
    </alternativeName>
    <alternativeName>
        <fullName evidence="10">ImGP synthase subunit HisH</fullName>
        <shortName evidence="10">IGPS subunit HisH</shortName>
    </alternativeName>
</protein>